<dbReference type="EMBL" id="CP090895">
    <property type="protein sequence ID" value="ULT88838.1"/>
    <property type="molecule type" value="Genomic_DNA"/>
</dbReference>
<keyword evidence="1" id="KW-0175">Coiled coil</keyword>
<dbReference type="GO" id="GO:0007018">
    <property type="term" value="P:microtubule-based movement"/>
    <property type="evidence" value="ECO:0007669"/>
    <property type="project" value="InterPro"/>
</dbReference>
<dbReference type="PANTHER" id="PTHR21608">
    <property type="entry name" value="KINESIN-LIKE PROTEIN CG14535"/>
    <property type="match status" value="1"/>
</dbReference>
<organism evidence="2 3">
    <name type="scientific">Caenorhabditis briggsae</name>
    <dbReference type="NCBI Taxonomy" id="6238"/>
    <lineage>
        <taxon>Eukaryota</taxon>
        <taxon>Metazoa</taxon>
        <taxon>Ecdysozoa</taxon>
        <taxon>Nematoda</taxon>
        <taxon>Chromadorea</taxon>
        <taxon>Rhabditida</taxon>
        <taxon>Rhabditina</taxon>
        <taxon>Rhabditomorpha</taxon>
        <taxon>Rhabditoidea</taxon>
        <taxon>Rhabditidae</taxon>
        <taxon>Peloderinae</taxon>
        <taxon>Caenorhabditis</taxon>
    </lineage>
</organism>
<dbReference type="InterPro" id="IPR027640">
    <property type="entry name" value="Kinesin-like_fam"/>
</dbReference>
<evidence type="ECO:0000313" key="3">
    <source>
        <dbReference type="Proteomes" id="UP000827892"/>
    </source>
</evidence>
<dbReference type="GO" id="GO:0003777">
    <property type="term" value="F:microtubule motor activity"/>
    <property type="evidence" value="ECO:0007669"/>
    <property type="project" value="InterPro"/>
</dbReference>
<proteinExistence type="predicted"/>
<name>A0AAE9A7E3_CAEBR</name>
<dbReference type="AlphaFoldDB" id="A0AAE9A7E3"/>
<gene>
    <name evidence="2" type="ORF">L3Y34_007799</name>
</gene>
<reference evidence="2 3" key="1">
    <citation type="submission" date="2022-02" db="EMBL/GenBank/DDBJ databases">
        <title>Chromosome-level reference genomes for two strains of Caenorhabditis briggsae: an improved platform for comparative genomics.</title>
        <authorList>
            <person name="Stevens L."/>
            <person name="Andersen E.C."/>
        </authorList>
    </citation>
    <scope>NUCLEOTIDE SEQUENCE [LARGE SCALE GENOMIC DNA]</scope>
    <source>
        <strain evidence="2">QX1410_ONT</strain>
        <tissue evidence="2">Whole-organism</tissue>
    </source>
</reference>
<dbReference type="PANTHER" id="PTHR21608:SF7">
    <property type="entry name" value="KINESIN-LIKE PROTEIN CG14535"/>
    <property type="match status" value="1"/>
</dbReference>
<protein>
    <submittedName>
        <fullName evidence="2">Uncharacterized protein</fullName>
    </submittedName>
</protein>
<feature type="coiled-coil region" evidence="1">
    <location>
        <begin position="51"/>
        <end position="78"/>
    </location>
</feature>
<sequence length="126" mass="14764">MERCQDRKDSYSASSGYESANDYHIYAMTNKKANILDKKRNEEKLSLVRQADEIRHRQWQLKKELEEAKRAIGQEEDAKMIANSSDQRLNGLSRTTMIDAMLQENRILEKRLIACRNHSMLVTTFI</sequence>
<evidence type="ECO:0000313" key="2">
    <source>
        <dbReference type="EMBL" id="ULT88838.1"/>
    </source>
</evidence>
<evidence type="ECO:0000256" key="1">
    <source>
        <dbReference type="SAM" id="Coils"/>
    </source>
</evidence>
<accession>A0AAE9A7E3</accession>
<dbReference type="Proteomes" id="UP000827892">
    <property type="component" value="Chromosome V"/>
</dbReference>